<dbReference type="PROSITE" id="PS50943">
    <property type="entry name" value="HTH_CROC1"/>
    <property type="match status" value="1"/>
</dbReference>
<dbReference type="RefSeq" id="WP_164466067.1">
    <property type="nucleotide sequence ID" value="NZ_BOMX01000113.1"/>
</dbReference>
<dbReference type="InterPro" id="IPR011990">
    <property type="entry name" value="TPR-like_helical_dom_sf"/>
</dbReference>
<dbReference type="EMBL" id="VIWY01000003">
    <property type="protein sequence ID" value="TWG21038.1"/>
    <property type="molecule type" value="Genomic_DNA"/>
</dbReference>
<dbReference type="SMART" id="SM00530">
    <property type="entry name" value="HTH_XRE"/>
    <property type="match status" value="1"/>
</dbReference>
<evidence type="ECO:0000313" key="3">
    <source>
        <dbReference type="Proteomes" id="UP000320239"/>
    </source>
</evidence>
<dbReference type="CDD" id="cd00093">
    <property type="entry name" value="HTH_XRE"/>
    <property type="match status" value="1"/>
</dbReference>
<dbReference type="InterPro" id="IPR001387">
    <property type="entry name" value="Cro/C1-type_HTH"/>
</dbReference>
<organism evidence="2 3">
    <name type="scientific">Actinoplanes teichomyceticus</name>
    <dbReference type="NCBI Taxonomy" id="1867"/>
    <lineage>
        <taxon>Bacteria</taxon>
        <taxon>Bacillati</taxon>
        <taxon>Actinomycetota</taxon>
        <taxon>Actinomycetes</taxon>
        <taxon>Micromonosporales</taxon>
        <taxon>Micromonosporaceae</taxon>
        <taxon>Actinoplanes</taxon>
    </lineage>
</organism>
<protein>
    <submittedName>
        <fullName evidence="2">Transcriptional regulator with XRE-family HTH domain</fullName>
    </submittedName>
</protein>
<keyword evidence="3" id="KW-1185">Reference proteome</keyword>
<accession>A0A561WAZ8</accession>
<dbReference type="InterPro" id="IPR010982">
    <property type="entry name" value="Lambda_DNA-bd_dom_sf"/>
</dbReference>
<sequence>MVAQISQPEFGVRLRKLRTGRGLSQRDLASGAVNQSYVSLLESGARVPTLDVAAHLARTLGVPVTALTGDLCLGAAESAVESAAGPAAGPAATAPPDADLARQLLAASAIDQGDLERAERWITGMYESAVAAGNPGAVLSHGMALEQVRELRGDRAGRYEVLNALLPAADAVGVVEARVRVRVALAAAARDLGRLDEAFTHVEQAGRDIHASAFRGSSEHVKLLAVHISVLAESGGGTEIVRLVNTMLAMAEELGSPAISGRARWAAGAALAGVGERERAVELLGGARRMLADPRTPLRDWARFSRAAASTLLDLGADPVEIEPHMQAARAATAAGSDVDSGRLRALEVRYAIATGALEQAVEMASAVDVGTLNGPDGVRFRHALGGALAATGRTGEAARMLRDAARAAEGMADYRRAARLWRELNELGGT</sequence>
<reference evidence="2 3" key="1">
    <citation type="submission" date="2019-06" db="EMBL/GenBank/DDBJ databases">
        <title>Sequencing the genomes of 1000 actinobacteria strains.</title>
        <authorList>
            <person name="Klenk H.-P."/>
        </authorList>
    </citation>
    <scope>NUCLEOTIDE SEQUENCE [LARGE SCALE GENOMIC DNA]</scope>
    <source>
        <strain evidence="2 3">DSM 43866</strain>
    </source>
</reference>
<evidence type="ECO:0000313" key="2">
    <source>
        <dbReference type="EMBL" id="TWG21038.1"/>
    </source>
</evidence>
<dbReference type="GO" id="GO:0003677">
    <property type="term" value="F:DNA binding"/>
    <property type="evidence" value="ECO:0007669"/>
    <property type="project" value="InterPro"/>
</dbReference>
<dbReference type="Gene3D" id="1.10.260.40">
    <property type="entry name" value="lambda repressor-like DNA-binding domains"/>
    <property type="match status" value="1"/>
</dbReference>
<feature type="domain" description="HTH cro/C1-type" evidence="1">
    <location>
        <begin position="14"/>
        <end position="67"/>
    </location>
</feature>
<dbReference type="Pfam" id="PF13560">
    <property type="entry name" value="HTH_31"/>
    <property type="match status" value="1"/>
</dbReference>
<gene>
    <name evidence="2" type="ORF">FHX34_103567</name>
</gene>
<dbReference type="Proteomes" id="UP000320239">
    <property type="component" value="Unassembled WGS sequence"/>
</dbReference>
<name>A0A561WAZ8_ACTTI</name>
<dbReference type="SUPFAM" id="SSF47413">
    <property type="entry name" value="lambda repressor-like DNA-binding domains"/>
    <property type="match status" value="1"/>
</dbReference>
<proteinExistence type="predicted"/>
<comment type="caution">
    <text evidence="2">The sequence shown here is derived from an EMBL/GenBank/DDBJ whole genome shotgun (WGS) entry which is preliminary data.</text>
</comment>
<evidence type="ECO:0000259" key="1">
    <source>
        <dbReference type="PROSITE" id="PS50943"/>
    </source>
</evidence>
<dbReference type="AlphaFoldDB" id="A0A561WAZ8"/>
<dbReference type="Gene3D" id="1.25.40.10">
    <property type="entry name" value="Tetratricopeptide repeat domain"/>
    <property type="match status" value="1"/>
</dbReference>